<dbReference type="RefSeq" id="WP_183990811.1">
    <property type="nucleotide sequence ID" value="NZ_JACIFG010000007.1"/>
</dbReference>
<dbReference type="Proteomes" id="UP001155034">
    <property type="component" value="Unassembled WGS sequence"/>
</dbReference>
<sequence length="128" mass="13088">MLPDESIDEIKAAVQACDDARAALVDALDDADTADDALADSAALKPVGQALADWRDAQARFMAAVDAADASDPATTALLLKTNHGVDASNARCGIPGTDVEGADQPFPLDLTGAKGMLVTQAATEHLD</sequence>
<comment type="caution">
    <text evidence="1">The sequence shown here is derived from an EMBL/GenBank/DDBJ whole genome shotgun (WGS) entry which is preliminary data.</text>
</comment>
<accession>A0A9X2RCP2</accession>
<evidence type="ECO:0000313" key="1">
    <source>
        <dbReference type="EMBL" id="MCS3865659.1"/>
    </source>
</evidence>
<reference evidence="1" key="1">
    <citation type="submission" date="2022-08" db="EMBL/GenBank/DDBJ databases">
        <title>Genomic Encyclopedia of Type Strains, Phase V (KMG-V): Genome sequencing to study the core and pangenomes of soil and plant-associated prokaryotes.</title>
        <authorList>
            <person name="Whitman W."/>
        </authorList>
    </citation>
    <scope>NUCLEOTIDE SEQUENCE</scope>
    <source>
        <strain evidence="1">SP2016B</strain>
    </source>
</reference>
<proteinExistence type="predicted"/>
<gene>
    <name evidence="1" type="ORF">GGP82_002217</name>
</gene>
<name>A0A9X2RCP2_9BACT</name>
<protein>
    <submittedName>
        <fullName evidence="1">Uncharacterized protein</fullName>
    </submittedName>
</protein>
<organism evidence="1 2">
    <name type="scientific">Salinibacter ruber</name>
    <dbReference type="NCBI Taxonomy" id="146919"/>
    <lineage>
        <taxon>Bacteria</taxon>
        <taxon>Pseudomonadati</taxon>
        <taxon>Rhodothermota</taxon>
        <taxon>Rhodothermia</taxon>
        <taxon>Rhodothermales</taxon>
        <taxon>Salinibacteraceae</taxon>
        <taxon>Salinibacter</taxon>
    </lineage>
</organism>
<dbReference type="AlphaFoldDB" id="A0A9X2RCP2"/>
<evidence type="ECO:0000313" key="2">
    <source>
        <dbReference type="Proteomes" id="UP001155034"/>
    </source>
</evidence>
<dbReference type="EMBL" id="JANTYZ010000005">
    <property type="protein sequence ID" value="MCS3865659.1"/>
    <property type="molecule type" value="Genomic_DNA"/>
</dbReference>